<organism evidence="1 2">
    <name type="scientific">Zarea fungicola</name>
    <dbReference type="NCBI Taxonomy" id="93591"/>
    <lineage>
        <taxon>Eukaryota</taxon>
        <taxon>Fungi</taxon>
        <taxon>Dikarya</taxon>
        <taxon>Ascomycota</taxon>
        <taxon>Pezizomycotina</taxon>
        <taxon>Sordariomycetes</taxon>
        <taxon>Hypocreomycetidae</taxon>
        <taxon>Hypocreales</taxon>
        <taxon>Cordycipitaceae</taxon>
        <taxon>Zarea</taxon>
    </lineage>
</organism>
<keyword evidence="2" id="KW-1185">Reference proteome</keyword>
<accession>A0ACC1MKX6</accession>
<dbReference type="Proteomes" id="UP001143910">
    <property type="component" value="Unassembled WGS sequence"/>
</dbReference>
<evidence type="ECO:0000313" key="2">
    <source>
        <dbReference type="Proteomes" id="UP001143910"/>
    </source>
</evidence>
<gene>
    <name evidence="1" type="ORF">NQ176_g9909</name>
</gene>
<protein>
    <submittedName>
        <fullName evidence="1">Uncharacterized protein</fullName>
    </submittedName>
</protein>
<name>A0ACC1MKX6_9HYPO</name>
<dbReference type="EMBL" id="JANJQO010002460">
    <property type="protein sequence ID" value="KAJ2966939.1"/>
    <property type="molecule type" value="Genomic_DNA"/>
</dbReference>
<comment type="caution">
    <text evidence="1">The sequence shown here is derived from an EMBL/GenBank/DDBJ whole genome shotgun (WGS) entry which is preliminary data.</text>
</comment>
<reference evidence="1" key="1">
    <citation type="submission" date="2022-08" db="EMBL/GenBank/DDBJ databases">
        <title>Genome Sequence of Lecanicillium fungicola.</title>
        <authorList>
            <person name="Buettner E."/>
        </authorList>
    </citation>
    <scope>NUCLEOTIDE SEQUENCE</scope>
    <source>
        <strain evidence="1">Babe33</strain>
    </source>
</reference>
<sequence>MDDDMDTLFKGVPNALFASAIPSKRDPSRLLPQIVAHRGYKAAWPENSLKGMREAIHAGAHAIETDVHLSKDGVVVMSHDPSLRRCFGVNKKIADCDWEYIAALRSKRPPHLGMPRLEDVLRLLGEDGMERVWCVLDIKIDDNAEKLLSAMSKVLGSVQGPVPWEQRILLGCWNYGDKATFITTARRILPTFPLTHISWSRAYSRQFSASIPNLGYSLHYSNLSGPFGRRFLEQTRHQHPTMPIFTWTVNQENWMQWVLNQNRVTARQPARGGISSRRLMDAVITDDPRKFREACATWEDELDGKLATGKKKGGLAAHIRRGWDDLLEMAKFTVLWVVLFVARRATKRLDTLQDVSRGRMKLE</sequence>
<proteinExistence type="predicted"/>
<evidence type="ECO:0000313" key="1">
    <source>
        <dbReference type="EMBL" id="KAJ2966939.1"/>
    </source>
</evidence>